<dbReference type="Proteomes" id="UP000271227">
    <property type="component" value="Unassembled WGS sequence"/>
</dbReference>
<dbReference type="EMBL" id="REFR01000010">
    <property type="protein sequence ID" value="RMB08536.1"/>
    <property type="molecule type" value="Genomic_DNA"/>
</dbReference>
<accession>A0A3M0CNZ4</accession>
<keyword evidence="3" id="KW-1185">Reference proteome</keyword>
<feature type="signal peptide" evidence="1">
    <location>
        <begin position="1"/>
        <end position="20"/>
    </location>
</feature>
<feature type="chain" id="PRO_5018014683" evidence="1">
    <location>
        <begin position="21"/>
        <end position="193"/>
    </location>
</feature>
<proteinExistence type="predicted"/>
<reference evidence="2 3" key="1">
    <citation type="submission" date="2018-10" db="EMBL/GenBank/DDBJ databases">
        <title>Genomic Encyclopedia of Archaeal and Bacterial Type Strains, Phase II (KMG-II): from individual species to whole genera.</title>
        <authorList>
            <person name="Goeker M."/>
        </authorList>
    </citation>
    <scope>NUCLEOTIDE SEQUENCE [LARGE SCALE GENOMIC DNA]</scope>
    <source>
        <strain evidence="2 3">DSM 25217</strain>
    </source>
</reference>
<name>A0A3M0CNZ4_9PROT</name>
<dbReference type="InterPro" id="IPR011473">
    <property type="entry name" value="DUF1579"/>
</dbReference>
<dbReference type="AlphaFoldDB" id="A0A3M0CNZ4"/>
<evidence type="ECO:0000313" key="2">
    <source>
        <dbReference type="EMBL" id="RMB08536.1"/>
    </source>
</evidence>
<protein>
    <submittedName>
        <fullName evidence="2">Uncharacterized protein DUF1579</fullName>
    </submittedName>
</protein>
<gene>
    <name evidence="2" type="ORF">BXY39_1171</name>
</gene>
<comment type="caution">
    <text evidence="2">The sequence shown here is derived from an EMBL/GenBank/DDBJ whole genome shotgun (WGS) entry which is preliminary data.</text>
</comment>
<dbReference type="Pfam" id="PF07617">
    <property type="entry name" value="DUF1579"/>
    <property type="match status" value="1"/>
</dbReference>
<sequence length="193" mass="21418">MIQTLRALAGAFALAGTVIAATLSTAYGADDAGAVPREKMAAFAAMAGTWTTRSRFTPDKGLTWQEGPPETVDVSLRQRGLALYERPRTPDGPGFHVESHLTWDQYRNVYRLAAIDDNWGLMDIYEGMLDGNRLILTNLKSGTGFPTEDGGMLNFRLTYTVDRDMRTMTVEASSDAGANWFDYYHISYERVES</sequence>
<organism evidence="2 3">
    <name type="scientific">Eilatimonas milleporae</name>
    <dbReference type="NCBI Taxonomy" id="911205"/>
    <lineage>
        <taxon>Bacteria</taxon>
        <taxon>Pseudomonadati</taxon>
        <taxon>Pseudomonadota</taxon>
        <taxon>Alphaproteobacteria</taxon>
        <taxon>Kordiimonadales</taxon>
        <taxon>Kordiimonadaceae</taxon>
        <taxon>Eilatimonas</taxon>
    </lineage>
</organism>
<evidence type="ECO:0000313" key="3">
    <source>
        <dbReference type="Proteomes" id="UP000271227"/>
    </source>
</evidence>
<evidence type="ECO:0000256" key="1">
    <source>
        <dbReference type="SAM" id="SignalP"/>
    </source>
</evidence>
<dbReference type="InParanoid" id="A0A3M0CNZ4"/>
<keyword evidence="1" id="KW-0732">Signal</keyword>